<dbReference type="EMBL" id="CM042881">
    <property type="protein sequence ID" value="KAI4387131.1"/>
    <property type="molecule type" value="Genomic_DNA"/>
</dbReference>
<reference evidence="2" key="1">
    <citation type="journal article" date="2023" name="Front. Plant Sci.">
        <title>Chromosomal-level genome assembly of Melastoma candidum provides insights into trichome evolution.</title>
        <authorList>
            <person name="Zhong Y."/>
            <person name="Wu W."/>
            <person name="Sun C."/>
            <person name="Zou P."/>
            <person name="Liu Y."/>
            <person name="Dai S."/>
            <person name="Zhou R."/>
        </authorList>
    </citation>
    <scope>NUCLEOTIDE SEQUENCE [LARGE SCALE GENOMIC DNA]</scope>
</reference>
<accession>A0ACB9S9C6</accession>
<dbReference type="Proteomes" id="UP001057402">
    <property type="component" value="Chromosome 2"/>
</dbReference>
<comment type="caution">
    <text evidence="1">The sequence shown here is derived from an EMBL/GenBank/DDBJ whole genome shotgun (WGS) entry which is preliminary data.</text>
</comment>
<name>A0ACB9S9C6_9MYRT</name>
<evidence type="ECO:0000313" key="1">
    <source>
        <dbReference type="EMBL" id="KAI4387131.1"/>
    </source>
</evidence>
<organism evidence="1 2">
    <name type="scientific">Melastoma candidum</name>
    <dbReference type="NCBI Taxonomy" id="119954"/>
    <lineage>
        <taxon>Eukaryota</taxon>
        <taxon>Viridiplantae</taxon>
        <taxon>Streptophyta</taxon>
        <taxon>Embryophyta</taxon>
        <taxon>Tracheophyta</taxon>
        <taxon>Spermatophyta</taxon>
        <taxon>Magnoliopsida</taxon>
        <taxon>eudicotyledons</taxon>
        <taxon>Gunneridae</taxon>
        <taxon>Pentapetalae</taxon>
        <taxon>rosids</taxon>
        <taxon>malvids</taxon>
        <taxon>Myrtales</taxon>
        <taxon>Melastomataceae</taxon>
        <taxon>Melastomatoideae</taxon>
        <taxon>Melastomateae</taxon>
        <taxon>Melastoma</taxon>
    </lineage>
</organism>
<proteinExistence type="predicted"/>
<evidence type="ECO:0000313" key="2">
    <source>
        <dbReference type="Proteomes" id="UP001057402"/>
    </source>
</evidence>
<protein>
    <submittedName>
        <fullName evidence="1">Uncharacterized protein</fullName>
    </submittedName>
</protein>
<keyword evidence="2" id="KW-1185">Reference proteome</keyword>
<gene>
    <name evidence="1" type="ORF">MLD38_004984</name>
</gene>
<sequence>MVVMHMLVLILLSGADFVVPQSTPAGTNFSCSASLPASCDTFVAYFAQPPLSMNVGNISDLFGVSHLSISQASNLPSEDSRLIPRQLLLVPVSCACNGTRYFANITYEIKKGDSYYLVSIDVFENLTNWHVVEDANPTLDPLALQAGNKVIFPLFCKCPSTEQKAYGINYLISYVWQPDNQVSTVANTFGVTAADLVSENGMSNLTAVIYHPLLIPVTQLPVLAQNLSPSDGRGNSKHDWVLVTAISVSCSSVVLAMLLGLIVLFVRRKPHTRPSLGRNDSALETTDLMQMKGYAGFEEFDQKTNTDKLLPGVSGYLGKLIEYNFKVVSDATLDFSDLCLVGRSVYKANIDGQLMAVKRFKDDSSEELKILQRVNHANLVKLMGICYDLQGNCILLYEYAENGSLDKWLCCQHKTTSSNSSSSGVVLLTWSQRLRVALDVAHGLQYMHEHAQPSIVHGDIRTSNILLDKNFKAKISNFAMAQSASDTVFLKVDVFAFGVMILELLSGKKVMEAKEDGKIHMLWQEIGEILNDQVNRDVRLRSWMDSRMEGIYPIEGAANLAALAKACTQERSTARPTMTEIVFNLSVLVHAFSDMGEGSWTSGQEPEDAVQIISSIAAR</sequence>